<dbReference type="GO" id="GO:0008865">
    <property type="term" value="F:fructokinase activity"/>
    <property type="evidence" value="ECO:0007669"/>
    <property type="project" value="TreeGrafter"/>
</dbReference>
<evidence type="ECO:0000256" key="3">
    <source>
        <dbReference type="ARBA" id="ARBA00009225"/>
    </source>
</evidence>
<evidence type="ECO:0000256" key="8">
    <source>
        <dbReference type="ARBA" id="ARBA00023152"/>
    </source>
</evidence>
<evidence type="ECO:0000256" key="11">
    <source>
        <dbReference type="ARBA" id="ARBA00048160"/>
    </source>
</evidence>
<dbReference type="InterPro" id="IPR019807">
    <property type="entry name" value="Hexokinase_BS"/>
</dbReference>
<evidence type="ECO:0000313" key="14">
    <source>
        <dbReference type="EMBL" id="CAH1797165.1"/>
    </source>
</evidence>
<dbReference type="Proteomes" id="UP000749559">
    <property type="component" value="Unassembled WGS sequence"/>
</dbReference>
<dbReference type="GO" id="GO:0005536">
    <property type="term" value="F:D-glucose binding"/>
    <property type="evidence" value="ECO:0007669"/>
    <property type="project" value="InterPro"/>
</dbReference>
<proteinExistence type="inferred from homology"/>
<dbReference type="EMBL" id="CAIIXF020000010">
    <property type="protein sequence ID" value="CAH1797165.1"/>
    <property type="molecule type" value="Genomic_DNA"/>
</dbReference>
<comment type="similarity">
    <text evidence="3 12">Belongs to the hexokinase family.</text>
</comment>
<dbReference type="InterPro" id="IPR022672">
    <property type="entry name" value="Hexokinase_N"/>
</dbReference>
<dbReference type="SUPFAM" id="SSF53067">
    <property type="entry name" value="Actin-like ATPase domain"/>
    <property type="match status" value="2"/>
</dbReference>
<organism evidence="14 15">
    <name type="scientific">Owenia fusiformis</name>
    <name type="common">Polychaete worm</name>
    <dbReference type="NCBI Taxonomy" id="6347"/>
    <lineage>
        <taxon>Eukaryota</taxon>
        <taxon>Metazoa</taxon>
        <taxon>Spiralia</taxon>
        <taxon>Lophotrochozoa</taxon>
        <taxon>Annelida</taxon>
        <taxon>Polychaeta</taxon>
        <taxon>Sedentaria</taxon>
        <taxon>Canalipalpata</taxon>
        <taxon>Sabellida</taxon>
        <taxon>Oweniida</taxon>
        <taxon>Oweniidae</taxon>
        <taxon>Owenia</taxon>
    </lineage>
</organism>
<protein>
    <recommendedName>
        <fullName evidence="12">Phosphotransferase</fullName>
        <ecNumber evidence="12">2.7.1.-</ecNumber>
    </recommendedName>
</protein>
<evidence type="ECO:0000256" key="2">
    <source>
        <dbReference type="ARBA" id="ARBA00005028"/>
    </source>
</evidence>
<evidence type="ECO:0000256" key="9">
    <source>
        <dbReference type="ARBA" id="ARBA00044613"/>
    </source>
</evidence>
<dbReference type="PROSITE" id="PS51748">
    <property type="entry name" value="HEXOKINASE_2"/>
    <property type="match status" value="1"/>
</dbReference>
<evidence type="ECO:0000256" key="1">
    <source>
        <dbReference type="ARBA" id="ARBA00004888"/>
    </source>
</evidence>
<comment type="pathway">
    <text evidence="1">Carbohydrate degradation; glycolysis; D-glyceraldehyde 3-phosphate and glycerone phosphate from D-glucose: step 1/4.</text>
</comment>
<evidence type="ECO:0000256" key="5">
    <source>
        <dbReference type="ARBA" id="ARBA00022741"/>
    </source>
</evidence>
<keyword evidence="15" id="KW-1185">Reference proteome</keyword>
<dbReference type="InterPro" id="IPR001312">
    <property type="entry name" value="Hexokinase"/>
</dbReference>
<sequence>MPGSTITPDRCRSVIHWRVLPPSSRAHKHKLPPFLMETYKRPRLVMPDSVEKNKKIKTIIDSLRLSNDQVKLVMSTLQAEMTLGLSKDKKKRDSSCLPMENTYVRSLMDGTEEGDFLALDLGGTNFRVLLVKIHDGKCESYQQNYNVPNDKLNGSSSELFDHLAWGIASFLEKEGLKEKNLPMGFTFSFPLIQKSLSSGLLSMWTKGFKCTDGPGLDVVRLLNEAIARRGDIQVDTVAVLNDTTGTLMAGAYLDHHCQVAMILGTGHNACYMEHLEKVEKWEGEKDEPMGVAINMESGALGDNGCTDFIKTEFDIAVDKLSHHVGTNTFEKLFSGMYMGEVARQVLIKLTQEGLILDGRGSPELFTPWSFLTKYISMIESDGSGVFENTMDVMAELDVEDFVKEEDLSVIKYVCSCVSLRAATLIAAEIAVLIQHIDQSEVTIAVDGSLYKYHPKLHDLVLDKVHTLVPNVKCKLILAEDGSGKGAAFVAAVATRLSRAAKEARRDSDGDVKDENKHSEKLPSSPTAETVNSEKQDGESNKVDSPGKSPKSDNETENSLDLEATFQPLKSQPSLDMALALQGIPLKVS</sequence>
<evidence type="ECO:0000256" key="7">
    <source>
        <dbReference type="ARBA" id="ARBA00022840"/>
    </source>
</evidence>
<dbReference type="OrthoDB" id="419537at2759"/>
<dbReference type="EC" id="2.7.1.-" evidence="12"/>
<feature type="compositionally biased region" description="Polar residues" evidence="13">
    <location>
        <begin position="521"/>
        <end position="530"/>
    </location>
</feature>
<comment type="catalytic activity">
    <reaction evidence="11">
        <text>D-glucose + ATP = D-glucose 6-phosphate + ADP + H(+)</text>
        <dbReference type="Rhea" id="RHEA:17825"/>
        <dbReference type="ChEBI" id="CHEBI:4167"/>
        <dbReference type="ChEBI" id="CHEBI:15378"/>
        <dbReference type="ChEBI" id="CHEBI:30616"/>
        <dbReference type="ChEBI" id="CHEBI:61548"/>
        <dbReference type="ChEBI" id="CHEBI:456216"/>
        <dbReference type="EC" id="2.7.1.1"/>
    </reaction>
    <physiologicalReaction direction="left-to-right" evidence="11">
        <dbReference type="Rhea" id="RHEA:17826"/>
    </physiologicalReaction>
</comment>
<dbReference type="GO" id="GO:0005829">
    <property type="term" value="C:cytosol"/>
    <property type="evidence" value="ECO:0007669"/>
    <property type="project" value="TreeGrafter"/>
</dbReference>
<dbReference type="Gene3D" id="3.40.367.20">
    <property type="match status" value="1"/>
</dbReference>
<keyword evidence="5 12" id="KW-0547">Nucleotide-binding</keyword>
<comment type="catalytic activity">
    <reaction evidence="9">
        <text>a D-hexose + ATP = a D-hexose 6-phosphate + ADP + H(+)</text>
        <dbReference type="Rhea" id="RHEA:22740"/>
        <dbReference type="ChEBI" id="CHEBI:4194"/>
        <dbReference type="ChEBI" id="CHEBI:15378"/>
        <dbReference type="ChEBI" id="CHEBI:30616"/>
        <dbReference type="ChEBI" id="CHEBI:229467"/>
        <dbReference type="ChEBI" id="CHEBI:456216"/>
        <dbReference type="EC" id="2.7.1.1"/>
    </reaction>
    <physiologicalReaction direction="left-to-right" evidence="9">
        <dbReference type="Rhea" id="RHEA:22741"/>
    </physiologicalReaction>
</comment>
<dbReference type="FunFam" id="3.30.420.40:FF:000805">
    <property type="entry name" value="Hexokinase-2"/>
    <property type="match status" value="1"/>
</dbReference>
<dbReference type="GO" id="GO:0001678">
    <property type="term" value="P:intracellular glucose homeostasis"/>
    <property type="evidence" value="ECO:0007669"/>
    <property type="project" value="InterPro"/>
</dbReference>
<dbReference type="Pfam" id="PF00349">
    <property type="entry name" value="Hexokinase_1"/>
    <property type="match status" value="1"/>
</dbReference>
<dbReference type="GO" id="GO:0004340">
    <property type="term" value="F:glucokinase activity"/>
    <property type="evidence" value="ECO:0007669"/>
    <property type="project" value="TreeGrafter"/>
</dbReference>
<evidence type="ECO:0000256" key="13">
    <source>
        <dbReference type="SAM" id="MobiDB-lite"/>
    </source>
</evidence>
<dbReference type="PRINTS" id="PR00475">
    <property type="entry name" value="HEXOKINASE"/>
</dbReference>
<gene>
    <name evidence="14" type="ORF">OFUS_LOCUS21500</name>
</gene>
<dbReference type="GO" id="GO:0006096">
    <property type="term" value="P:glycolytic process"/>
    <property type="evidence" value="ECO:0007669"/>
    <property type="project" value="UniProtKB-UniPathway"/>
</dbReference>
<reference evidence="14" key="1">
    <citation type="submission" date="2022-03" db="EMBL/GenBank/DDBJ databases">
        <authorList>
            <person name="Martin C."/>
        </authorList>
    </citation>
    <scope>NUCLEOTIDE SEQUENCE</scope>
</reference>
<comment type="pathway">
    <text evidence="2">Carbohydrate metabolism; hexose metabolism.</text>
</comment>
<dbReference type="InterPro" id="IPR022673">
    <property type="entry name" value="Hexokinase_C"/>
</dbReference>
<evidence type="ECO:0000256" key="4">
    <source>
        <dbReference type="ARBA" id="ARBA00022679"/>
    </source>
</evidence>
<dbReference type="CDD" id="cd24019">
    <property type="entry name" value="ASKHA_NBD_HK_meta"/>
    <property type="match status" value="1"/>
</dbReference>
<feature type="compositionally biased region" description="Basic and acidic residues" evidence="13">
    <location>
        <begin position="531"/>
        <end position="541"/>
    </location>
</feature>
<dbReference type="AlphaFoldDB" id="A0A8J1U030"/>
<dbReference type="UniPathway" id="UPA00242"/>
<accession>A0A8J1U030</accession>
<dbReference type="Pfam" id="PF03727">
    <property type="entry name" value="Hexokinase_2"/>
    <property type="match status" value="1"/>
</dbReference>
<evidence type="ECO:0000313" key="15">
    <source>
        <dbReference type="Proteomes" id="UP000749559"/>
    </source>
</evidence>
<dbReference type="GO" id="GO:0005524">
    <property type="term" value="F:ATP binding"/>
    <property type="evidence" value="ECO:0007669"/>
    <property type="project" value="UniProtKB-UniRule"/>
</dbReference>
<dbReference type="PROSITE" id="PS00378">
    <property type="entry name" value="HEXOKINASE_1"/>
    <property type="match status" value="1"/>
</dbReference>
<keyword evidence="7 12" id="KW-0067">ATP-binding</keyword>
<name>A0A8J1U030_OWEFU</name>
<dbReference type="PANTHER" id="PTHR19443">
    <property type="entry name" value="HEXOKINASE"/>
    <property type="match status" value="1"/>
</dbReference>
<dbReference type="Gene3D" id="3.30.420.40">
    <property type="match status" value="1"/>
</dbReference>
<evidence type="ECO:0000256" key="6">
    <source>
        <dbReference type="ARBA" id="ARBA00022777"/>
    </source>
</evidence>
<evidence type="ECO:0000256" key="12">
    <source>
        <dbReference type="RuleBase" id="RU362007"/>
    </source>
</evidence>
<evidence type="ECO:0000256" key="10">
    <source>
        <dbReference type="ARBA" id="ARBA00047905"/>
    </source>
</evidence>
<keyword evidence="6 12" id="KW-0418">Kinase</keyword>
<feature type="compositionally biased region" description="Basic and acidic residues" evidence="13">
    <location>
        <begin position="499"/>
        <end position="520"/>
    </location>
</feature>
<dbReference type="FunFam" id="3.40.367.20:FF:000005">
    <property type="entry name" value="Phosphotransferase"/>
    <property type="match status" value="1"/>
</dbReference>
<comment type="caution">
    <text evidence="14">The sequence shown here is derived from an EMBL/GenBank/DDBJ whole genome shotgun (WGS) entry which is preliminary data.</text>
</comment>
<dbReference type="InterPro" id="IPR043129">
    <property type="entry name" value="ATPase_NBD"/>
</dbReference>
<dbReference type="UniPathway" id="UPA00109">
    <property type="reaction ID" value="UER00180"/>
</dbReference>
<keyword evidence="8 12" id="KW-0324">Glycolysis</keyword>
<dbReference type="GO" id="GO:0005739">
    <property type="term" value="C:mitochondrion"/>
    <property type="evidence" value="ECO:0007669"/>
    <property type="project" value="TreeGrafter"/>
</dbReference>
<dbReference type="PANTHER" id="PTHR19443:SF54">
    <property type="entry name" value="PHOSPHOTRANSFERASE"/>
    <property type="match status" value="1"/>
</dbReference>
<comment type="catalytic activity">
    <reaction evidence="10">
        <text>D-fructose + ATP = D-fructose 6-phosphate + ADP + H(+)</text>
        <dbReference type="Rhea" id="RHEA:16125"/>
        <dbReference type="ChEBI" id="CHEBI:15378"/>
        <dbReference type="ChEBI" id="CHEBI:30616"/>
        <dbReference type="ChEBI" id="CHEBI:37721"/>
        <dbReference type="ChEBI" id="CHEBI:61527"/>
        <dbReference type="ChEBI" id="CHEBI:456216"/>
        <dbReference type="EC" id="2.7.1.1"/>
    </reaction>
    <physiologicalReaction direction="left-to-right" evidence="10">
        <dbReference type="Rhea" id="RHEA:16126"/>
    </physiologicalReaction>
</comment>
<keyword evidence="4 12" id="KW-0808">Transferase</keyword>
<dbReference type="GO" id="GO:0006006">
    <property type="term" value="P:glucose metabolic process"/>
    <property type="evidence" value="ECO:0007669"/>
    <property type="project" value="TreeGrafter"/>
</dbReference>
<feature type="region of interest" description="Disordered" evidence="13">
    <location>
        <begin position="499"/>
        <end position="573"/>
    </location>
</feature>